<sequence>MLRRPDSPTAGGGRPSRPSGVGFPYEPSPPPVRTAAAYASGEPPAVAVVKSHGVAFENRVRYVSPVPSTTRAAASAPGSAEGSAPAATA</sequence>
<dbReference type="STRING" id="1935.B1H20_02835"/>
<evidence type="ECO:0000256" key="1">
    <source>
        <dbReference type="SAM" id="MobiDB-lite"/>
    </source>
</evidence>
<name>A0A1V0U5R9_STRVN</name>
<gene>
    <name evidence="2" type="ORF">B1H20_02835</name>
</gene>
<feature type="region of interest" description="Disordered" evidence="1">
    <location>
        <begin position="1"/>
        <end position="42"/>
    </location>
</feature>
<dbReference type="KEGG" id="svu:B1H20_02835"/>
<protein>
    <submittedName>
        <fullName evidence="2">Uncharacterized protein</fullName>
    </submittedName>
</protein>
<proteinExistence type="predicted"/>
<dbReference type="EMBL" id="CP020570">
    <property type="protein sequence ID" value="ARF60440.1"/>
    <property type="molecule type" value="Genomic_DNA"/>
</dbReference>
<feature type="region of interest" description="Disordered" evidence="1">
    <location>
        <begin position="65"/>
        <end position="89"/>
    </location>
</feature>
<evidence type="ECO:0000313" key="2">
    <source>
        <dbReference type="EMBL" id="ARF60440.1"/>
    </source>
</evidence>
<dbReference type="AlphaFoldDB" id="A0A1V0U5R9"/>
<dbReference type="Proteomes" id="UP000192445">
    <property type="component" value="Chromosome"/>
</dbReference>
<organism evidence="2 3">
    <name type="scientific">Streptomyces violaceoruber</name>
    <dbReference type="NCBI Taxonomy" id="1935"/>
    <lineage>
        <taxon>Bacteria</taxon>
        <taxon>Bacillati</taxon>
        <taxon>Actinomycetota</taxon>
        <taxon>Actinomycetes</taxon>
        <taxon>Kitasatosporales</taxon>
        <taxon>Streptomycetaceae</taxon>
        <taxon>Streptomyces</taxon>
        <taxon>Streptomyces violaceoruber group</taxon>
    </lineage>
</organism>
<accession>A0A1V0U5R9</accession>
<evidence type="ECO:0000313" key="3">
    <source>
        <dbReference type="Proteomes" id="UP000192445"/>
    </source>
</evidence>
<reference evidence="2 3" key="1">
    <citation type="submission" date="2017-03" db="EMBL/GenBank/DDBJ databases">
        <title>Complete Genome Sequence of a natural compounds producer, Streptomyces violaceus S21.</title>
        <authorList>
            <person name="Zhong C."/>
            <person name="Zhao Z."/>
            <person name="Fu J."/>
            <person name="Zong G."/>
            <person name="Qin R."/>
            <person name="Cao G."/>
        </authorList>
    </citation>
    <scope>NUCLEOTIDE SEQUENCE [LARGE SCALE GENOMIC DNA]</scope>
    <source>
        <strain evidence="2 3">S21</strain>
    </source>
</reference>